<sequence length="75" mass="8707">MDIIIERACGLNVQKENITACIMTLEGKKIQTFSTKNDFIKVWLQRYVCTPVAMENTSFYRKPIVKFLESKGVKF</sequence>
<reference evidence="1 2" key="1">
    <citation type="submission" date="2017-01" db="EMBL/GenBank/DDBJ databases">
        <title>Bacillus cereus isolates.</title>
        <authorList>
            <person name="Beno S.M."/>
        </authorList>
    </citation>
    <scope>NUCLEOTIDE SEQUENCE [LARGE SCALE GENOMIC DNA]</scope>
    <source>
        <strain evidence="1 2">FSL M7-1219</strain>
    </source>
</reference>
<dbReference type="EMBL" id="MUAL01000126">
    <property type="protein sequence ID" value="OOR17795.1"/>
    <property type="molecule type" value="Genomic_DNA"/>
</dbReference>
<dbReference type="Proteomes" id="UP000191124">
    <property type="component" value="Unassembled WGS sequence"/>
</dbReference>
<protein>
    <submittedName>
        <fullName evidence="1">Uncharacterized protein</fullName>
    </submittedName>
</protein>
<name>A0A1S9U698_BACCE</name>
<gene>
    <name evidence="1" type="ORF">BW892_27100</name>
</gene>
<proteinExistence type="predicted"/>
<evidence type="ECO:0000313" key="1">
    <source>
        <dbReference type="EMBL" id="OOR17795.1"/>
    </source>
</evidence>
<comment type="caution">
    <text evidence="1">The sequence shown here is derived from an EMBL/GenBank/DDBJ whole genome shotgun (WGS) entry which is preliminary data.</text>
</comment>
<accession>A0A1S9U698</accession>
<evidence type="ECO:0000313" key="2">
    <source>
        <dbReference type="Proteomes" id="UP000191124"/>
    </source>
</evidence>
<dbReference type="AlphaFoldDB" id="A0A1S9U698"/>
<organism evidence="1 2">
    <name type="scientific">Bacillus cereus</name>
    <dbReference type="NCBI Taxonomy" id="1396"/>
    <lineage>
        <taxon>Bacteria</taxon>
        <taxon>Bacillati</taxon>
        <taxon>Bacillota</taxon>
        <taxon>Bacilli</taxon>
        <taxon>Bacillales</taxon>
        <taxon>Bacillaceae</taxon>
        <taxon>Bacillus</taxon>
        <taxon>Bacillus cereus group</taxon>
    </lineage>
</organism>